<dbReference type="Pfam" id="PF02781">
    <property type="entry name" value="G6PD_C"/>
    <property type="match status" value="1"/>
</dbReference>
<dbReference type="GO" id="GO:0006006">
    <property type="term" value="P:glucose metabolic process"/>
    <property type="evidence" value="ECO:0007669"/>
    <property type="project" value="UniProtKB-KW"/>
</dbReference>
<comment type="pathway">
    <text evidence="1 7">Carbohydrate degradation; pentose phosphate pathway; D-ribulose 5-phosphate from D-glucose 6-phosphate (oxidative stage): step 1/3.</text>
</comment>
<keyword evidence="5 7" id="KW-0560">Oxidoreductase</keyword>
<feature type="domain" description="Glucose-6-phosphate dehydrogenase C-terminal" evidence="9">
    <location>
        <begin position="197"/>
        <end position="488"/>
    </location>
</feature>
<dbReference type="EMBL" id="CP018799">
    <property type="protein sequence ID" value="ATX80407.1"/>
    <property type="molecule type" value="Genomic_DNA"/>
</dbReference>
<dbReference type="InterPro" id="IPR019796">
    <property type="entry name" value="G6P_DH_AS"/>
</dbReference>
<feature type="binding site" evidence="7">
    <location>
        <position position="156"/>
    </location>
    <ligand>
        <name>NADP(+)</name>
        <dbReference type="ChEBI" id="CHEBI:58349"/>
    </ligand>
</feature>
<dbReference type="Pfam" id="PF00479">
    <property type="entry name" value="G6PD_N"/>
    <property type="match status" value="1"/>
</dbReference>
<dbReference type="NCBIfam" id="TIGR00871">
    <property type="entry name" value="zwf"/>
    <property type="match status" value="1"/>
</dbReference>
<dbReference type="EC" id="1.1.1.49" evidence="7"/>
<evidence type="ECO:0000256" key="3">
    <source>
        <dbReference type="ARBA" id="ARBA00022526"/>
    </source>
</evidence>
<evidence type="ECO:0000256" key="7">
    <source>
        <dbReference type="HAMAP-Rule" id="MF_00966"/>
    </source>
</evidence>
<comment type="caution">
    <text evidence="7">Lacks conserved residue(s) required for the propagation of feature annotation.</text>
</comment>
<evidence type="ECO:0000256" key="6">
    <source>
        <dbReference type="ARBA" id="ARBA00023277"/>
    </source>
</evidence>
<evidence type="ECO:0000259" key="9">
    <source>
        <dbReference type="Pfam" id="PF02781"/>
    </source>
</evidence>
<feature type="binding site" evidence="7">
    <location>
        <begin position="18"/>
        <end position="25"/>
    </location>
    <ligand>
        <name>NADP(+)</name>
        <dbReference type="ChEBI" id="CHEBI:58349"/>
    </ligand>
</feature>
<dbReference type="InterPro" id="IPR036291">
    <property type="entry name" value="NAD(P)-bd_dom_sf"/>
</dbReference>
<dbReference type="AlphaFoldDB" id="A0A2K8KZI8"/>
<dbReference type="PANTHER" id="PTHR23429:SF0">
    <property type="entry name" value="GLUCOSE-6-PHOSPHATE 1-DEHYDROGENASE"/>
    <property type="match status" value="1"/>
</dbReference>
<dbReference type="InterPro" id="IPR001282">
    <property type="entry name" value="G6P_DH"/>
</dbReference>
<feature type="binding site" evidence="7">
    <location>
        <position position="190"/>
    </location>
    <ligand>
        <name>substrate</name>
    </ligand>
</feature>
<dbReference type="RefSeq" id="WP_100278178.1">
    <property type="nucleotide sequence ID" value="NZ_CP018799.1"/>
</dbReference>
<feature type="binding site" evidence="7">
    <location>
        <position position="224"/>
    </location>
    <ligand>
        <name>substrate</name>
    </ligand>
</feature>
<dbReference type="GO" id="GO:0004345">
    <property type="term" value="F:glucose-6-phosphate dehydrogenase activity"/>
    <property type="evidence" value="ECO:0007669"/>
    <property type="project" value="UniProtKB-UniRule"/>
</dbReference>
<dbReference type="Gene3D" id="3.30.360.10">
    <property type="entry name" value="Dihydrodipicolinate Reductase, domain 2"/>
    <property type="match status" value="1"/>
</dbReference>
<dbReference type="GO" id="GO:0009051">
    <property type="term" value="P:pentose-phosphate shunt, oxidative branch"/>
    <property type="evidence" value="ECO:0007669"/>
    <property type="project" value="TreeGrafter"/>
</dbReference>
<comment type="function">
    <text evidence="7">Catalyzes the oxidation of glucose 6-phosphate to 6-phosphogluconolactone.</text>
</comment>
<proteinExistence type="inferred from homology"/>
<dbReference type="Gene3D" id="3.40.50.720">
    <property type="entry name" value="NAD(P)-binding Rossmann-like Domain"/>
    <property type="match status" value="1"/>
</dbReference>
<dbReference type="PRINTS" id="PR00079">
    <property type="entry name" value="G6PDHDRGNASE"/>
</dbReference>
<feature type="binding site" evidence="7">
    <location>
        <position position="348"/>
    </location>
    <ligand>
        <name>substrate</name>
    </ligand>
</feature>
<feature type="binding site" evidence="7">
    <location>
        <position position="186"/>
    </location>
    <ligand>
        <name>substrate</name>
    </ligand>
</feature>
<dbReference type="GO" id="GO:0050661">
    <property type="term" value="F:NADP binding"/>
    <property type="evidence" value="ECO:0007669"/>
    <property type="project" value="UniProtKB-UniRule"/>
</dbReference>
<sequence>MNSTSVPQPEPCNIVIFGASGDLTKRKLLPALARMHHWNLIAPNSRITGIVRNHEWDIDHWRSYVHDALQQFRPDCLSDTAAWQSISDMLALTVGDLSDAQTYTRLQETLISADGKTNVLFYLAIPPEWYERVASNLNAAGLLNESSGFRRIVIEKPFGSDLASARELNRTLREHMKERQIYRIDHYLGKEGVQNLMVFRFANTVFEPLWNRNYIDHVQISVSESLGVEYRAGYYEKAGALIDMIQSHLIQVMTLVAMESPVSLDGDAVRDEKVKVLKAVRPIPADRVSEFAVRAQYAGGTVEGKRIPAYRDEPGVDPDSTIETFAAIKLYIDNWRWQDVPFLLRTGKRLPNRVSEIAIRFKRPPMNLFSESSSQLPQNELIFRLHPDEGMVYLLNAKLPGLNDQLRELALDAPYAVAGADSPEAYETLLHDALLGQNALFSRADEVEESWRIVTPVMDAWKQKQSIRFYEAGSWDIPEIETMMQGCVGCWRDLSEHHQHGYSKST</sequence>
<dbReference type="PIRSF" id="PIRSF000110">
    <property type="entry name" value="G6PD"/>
    <property type="match status" value="1"/>
</dbReference>
<keyword evidence="11" id="KW-1185">Reference proteome</keyword>
<evidence type="ECO:0000256" key="4">
    <source>
        <dbReference type="ARBA" id="ARBA00022857"/>
    </source>
</evidence>
<feature type="binding site" evidence="7">
    <location>
        <position position="243"/>
    </location>
    <ligand>
        <name>substrate</name>
    </ligand>
</feature>
<evidence type="ECO:0000313" key="11">
    <source>
        <dbReference type="Proteomes" id="UP000231701"/>
    </source>
</evidence>
<keyword evidence="6 7" id="KW-0119">Carbohydrate metabolism</keyword>
<organism evidence="10 11">
    <name type="scientific">Mariprofundus aestuarium</name>
    <dbReference type="NCBI Taxonomy" id="1921086"/>
    <lineage>
        <taxon>Bacteria</taxon>
        <taxon>Pseudomonadati</taxon>
        <taxon>Pseudomonadota</taxon>
        <taxon>Candidatius Mariprofundia</taxon>
        <taxon>Mariprofundales</taxon>
        <taxon>Mariprofundaceae</taxon>
        <taxon>Mariprofundus</taxon>
    </lineage>
</organism>
<feature type="domain" description="Glucose-6-phosphate dehydrogenase NAD-binding" evidence="8">
    <location>
        <begin position="15"/>
        <end position="195"/>
    </location>
</feature>
<dbReference type="InterPro" id="IPR022674">
    <property type="entry name" value="G6P_DH_NAD-bd"/>
</dbReference>
<evidence type="ECO:0000256" key="2">
    <source>
        <dbReference type="ARBA" id="ARBA00009975"/>
    </source>
</evidence>
<dbReference type="KEGG" id="maes:Ga0123461_2001"/>
<dbReference type="GO" id="GO:0005829">
    <property type="term" value="C:cytosol"/>
    <property type="evidence" value="ECO:0007669"/>
    <property type="project" value="TreeGrafter"/>
</dbReference>
<feature type="binding site" evidence="7">
    <location>
        <begin position="96"/>
        <end position="97"/>
    </location>
    <ligand>
        <name>NADP(+)</name>
        <dbReference type="ChEBI" id="CHEBI:58349"/>
    </ligand>
</feature>
<feature type="active site" description="Proton acceptor" evidence="7">
    <location>
        <position position="248"/>
    </location>
</feature>
<evidence type="ECO:0000256" key="1">
    <source>
        <dbReference type="ARBA" id="ARBA00004937"/>
    </source>
</evidence>
<protein>
    <recommendedName>
        <fullName evidence="7">Glucose-6-phosphate 1-dehydrogenase</fullName>
        <shortName evidence="7">G6PD</shortName>
        <ecNumber evidence="7">1.1.1.49</ecNumber>
    </recommendedName>
</protein>
<dbReference type="OrthoDB" id="9802739at2"/>
<evidence type="ECO:0000313" key="10">
    <source>
        <dbReference type="EMBL" id="ATX80407.1"/>
    </source>
</evidence>
<dbReference type="PROSITE" id="PS00069">
    <property type="entry name" value="G6P_DEHYDROGENASE"/>
    <property type="match status" value="1"/>
</dbReference>
<dbReference type="InterPro" id="IPR022675">
    <property type="entry name" value="G6P_DH_C"/>
</dbReference>
<reference evidence="10 11" key="1">
    <citation type="submission" date="2016-12" db="EMBL/GenBank/DDBJ databases">
        <title>Isolation and genomic insights into novel planktonic Zetaproteobacteria from stratified waters of the Chesapeake Bay.</title>
        <authorList>
            <person name="McAllister S.M."/>
            <person name="Kato S."/>
            <person name="Chan C.S."/>
            <person name="Chiu B.K."/>
            <person name="Field E.K."/>
        </authorList>
    </citation>
    <scope>NUCLEOTIDE SEQUENCE [LARGE SCALE GENOMIC DNA]</scope>
    <source>
        <strain evidence="10 11">CP-5</strain>
    </source>
</reference>
<dbReference type="HAMAP" id="MF_00966">
    <property type="entry name" value="G6PD"/>
    <property type="match status" value="1"/>
</dbReference>
<comment type="similarity">
    <text evidence="2 7">Belongs to the glucose-6-phosphate dehydrogenase family.</text>
</comment>
<dbReference type="Proteomes" id="UP000231701">
    <property type="component" value="Chromosome"/>
</dbReference>
<dbReference type="NCBIfam" id="NF009492">
    <property type="entry name" value="PRK12853.1-3"/>
    <property type="match status" value="1"/>
</dbReference>
<accession>A0A2K8KZI8</accession>
<dbReference type="SUPFAM" id="SSF55347">
    <property type="entry name" value="Glyceraldehyde-3-phosphate dehydrogenase-like, C-terminal domain"/>
    <property type="match status" value="1"/>
</dbReference>
<feature type="binding site" evidence="7">
    <location>
        <position position="52"/>
    </location>
    <ligand>
        <name>NADP(+)</name>
        <dbReference type="ChEBI" id="CHEBI:58349"/>
    </ligand>
</feature>
<gene>
    <name evidence="7" type="primary">zwf</name>
    <name evidence="10" type="ORF">Ga0123461_2001</name>
</gene>
<dbReference type="UniPathway" id="UPA00115">
    <property type="reaction ID" value="UER00408"/>
</dbReference>
<dbReference type="PANTHER" id="PTHR23429">
    <property type="entry name" value="GLUCOSE-6-PHOSPHATE 1-DEHYDROGENASE G6PD"/>
    <property type="match status" value="1"/>
</dbReference>
<dbReference type="SUPFAM" id="SSF51735">
    <property type="entry name" value="NAD(P)-binding Rossmann-fold domains"/>
    <property type="match status" value="1"/>
</dbReference>
<comment type="catalytic activity">
    <reaction evidence="7">
        <text>D-glucose 6-phosphate + NADP(+) = 6-phospho-D-glucono-1,5-lactone + NADPH + H(+)</text>
        <dbReference type="Rhea" id="RHEA:15841"/>
        <dbReference type="ChEBI" id="CHEBI:15378"/>
        <dbReference type="ChEBI" id="CHEBI:57783"/>
        <dbReference type="ChEBI" id="CHEBI:57955"/>
        <dbReference type="ChEBI" id="CHEBI:58349"/>
        <dbReference type="ChEBI" id="CHEBI:61548"/>
        <dbReference type="EC" id="1.1.1.49"/>
    </reaction>
</comment>
<name>A0A2K8KZI8_MARES</name>
<evidence type="ECO:0000259" key="8">
    <source>
        <dbReference type="Pfam" id="PF00479"/>
    </source>
</evidence>
<keyword evidence="4 7" id="KW-0521">NADP</keyword>
<evidence type="ECO:0000256" key="5">
    <source>
        <dbReference type="ARBA" id="ARBA00023002"/>
    </source>
</evidence>
<keyword evidence="3 7" id="KW-0313">Glucose metabolism</keyword>